<dbReference type="PANTHER" id="PTHR30404:SF0">
    <property type="entry name" value="N-ACETYLMURAMOYL-L-ALANINE AMIDASE AMIC"/>
    <property type="match status" value="1"/>
</dbReference>
<gene>
    <name evidence="5" type="ORF">MR241_03805</name>
</gene>
<sequence>MKKSVRKNRMITAAVITAAAAAFAVLGLTVFRPQLKAAVRAASGAVSGLRYRKYLSYPDTDGKTVIRIDPGHGGSDPGATSGFLGDVTESDINRRLARLVGDRLEKYGMTVVYTWDENTEPSEKGDYPYQKRSEEANADPETDLYVSIHCNSFTDPSVSGSRIYFCPEVSPYSYGLAKSISDGIGEVHDFAPKLYPMKYKNAFWVIKYTKAPSVLLETLFVSNRGDAERLLDESWLSKEADGIAAGIRNFIKSK</sequence>
<dbReference type="Pfam" id="PF01520">
    <property type="entry name" value="Amidase_3"/>
    <property type="match status" value="1"/>
</dbReference>
<dbReference type="GO" id="GO:0030288">
    <property type="term" value="C:outer membrane-bounded periplasmic space"/>
    <property type="evidence" value="ECO:0007669"/>
    <property type="project" value="TreeGrafter"/>
</dbReference>
<name>A0AAE3K1C2_9BACT</name>
<dbReference type="GO" id="GO:0008745">
    <property type="term" value="F:N-acetylmuramoyl-L-alanine amidase activity"/>
    <property type="evidence" value="ECO:0007669"/>
    <property type="project" value="UniProtKB-EC"/>
</dbReference>
<evidence type="ECO:0000259" key="4">
    <source>
        <dbReference type="SMART" id="SM00646"/>
    </source>
</evidence>
<proteinExistence type="predicted"/>
<evidence type="ECO:0000313" key="6">
    <source>
        <dbReference type="Proteomes" id="UP001139365"/>
    </source>
</evidence>
<dbReference type="GO" id="GO:0009253">
    <property type="term" value="P:peptidoglycan catabolic process"/>
    <property type="evidence" value="ECO:0007669"/>
    <property type="project" value="InterPro"/>
</dbReference>
<dbReference type="InterPro" id="IPR002508">
    <property type="entry name" value="MurNAc-LAA_cat"/>
</dbReference>
<feature type="domain" description="MurNAc-LAA" evidence="4">
    <location>
        <begin position="130"/>
        <end position="248"/>
    </location>
</feature>
<accession>A0AAE3K1C2</accession>
<dbReference type="Gene3D" id="3.40.630.40">
    <property type="entry name" value="Zn-dependent exopeptidases"/>
    <property type="match status" value="1"/>
</dbReference>
<dbReference type="SMART" id="SM00646">
    <property type="entry name" value="Ami_3"/>
    <property type="match status" value="1"/>
</dbReference>
<keyword evidence="3" id="KW-0378">Hydrolase</keyword>
<dbReference type="CDD" id="cd02696">
    <property type="entry name" value="MurNAc-LAA"/>
    <property type="match status" value="1"/>
</dbReference>
<dbReference type="EMBL" id="JALEMU010000061">
    <property type="protein sequence ID" value="MCI5755399.1"/>
    <property type="molecule type" value="Genomic_DNA"/>
</dbReference>
<dbReference type="EC" id="3.5.1.28" evidence="2"/>
<evidence type="ECO:0000256" key="1">
    <source>
        <dbReference type="ARBA" id="ARBA00001561"/>
    </source>
</evidence>
<dbReference type="InterPro" id="IPR050695">
    <property type="entry name" value="N-acetylmuramoyl_amidase_3"/>
</dbReference>
<dbReference type="SUPFAM" id="SSF53187">
    <property type="entry name" value="Zn-dependent exopeptidases"/>
    <property type="match status" value="1"/>
</dbReference>
<evidence type="ECO:0000313" key="5">
    <source>
        <dbReference type="EMBL" id="MCI5755399.1"/>
    </source>
</evidence>
<evidence type="ECO:0000256" key="3">
    <source>
        <dbReference type="ARBA" id="ARBA00022801"/>
    </source>
</evidence>
<dbReference type="AlphaFoldDB" id="A0AAE3K1C2"/>
<comment type="caution">
    <text evidence="5">The sequence shown here is derived from an EMBL/GenBank/DDBJ whole genome shotgun (WGS) entry which is preliminary data.</text>
</comment>
<dbReference type="PANTHER" id="PTHR30404">
    <property type="entry name" value="N-ACETYLMURAMOYL-L-ALANINE AMIDASE"/>
    <property type="match status" value="1"/>
</dbReference>
<reference evidence="5 6" key="1">
    <citation type="submission" date="2022-03" db="EMBL/GenBank/DDBJ databases">
        <title>Metagenome-assembled genomes from swine fecal metagenomes.</title>
        <authorList>
            <person name="Holman D.B."/>
            <person name="Kommadath A."/>
        </authorList>
    </citation>
    <scope>NUCLEOTIDE SEQUENCE [LARGE SCALE GENOMIC DNA]</scope>
    <source>
        <strain evidence="5">SUG147</strain>
    </source>
</reference>
<comment type="catalytic activity">
    <reaction evidence="1">
        <text>Hydrolyzes the link between N-acetylmuramoyl residues and L-amino acid residues in certain cell-wall glycopeptides.</text>
        <dbReference type="EC" id="3.5.1.28"/>
    </reaction>
</comment>
<organism evidence="5 6">
    <name type="scientific">Candidatus Colimorpha enterica</name>
    <dbReference type="NCBI Taxonomy" id="3083063"/>
    <lineage>
        <taxon>Bacteria</taxon>
        <taxon>Pseudomonadati</taxon>
        <taxon>Bacteroidota</taxon>
        <taxon>Bacteroidia</taxon>
        <taxon>Bacteroidales</taxon>
        <taxon>Candidatus Colimorpha</taxon>
    </lineage>
</organism>
<evidence type="ECO:0000256" key="2">
    <source>
        <dbReference type="ARBA" id="ARBA00011901"/>
    </source>
</evidence>
<protein>
    <recommendedName>
        <fullName evidence="2">N-acetylmuramoyl-L-alanine amidase</fullName>
        <ecNumber evidence="2">3.5.1.28</ecNumber>
    </recommendedName>
</protein>
<dbReference type="Proteomes" id="UP001139365">
    <property type="component" value="Unassembled WGS sequence"/>
</dbReference>